<reference evidence="7" key="1">
    <citation type="journal article" date="2014" name="Int. J. Syst. Evol. Microbiol.">
        <title>Complete genome sequence of Corynebacterium casei LMG S-19264T (=DSM 44701T), isolated from a smear-ripened cheese.</title>
        <authorList>
            <consortium name="US DOE Joint Genome Institute (JGI-PGF)"/>
            <person name="Walter F."/>
            <person name="Albersmeier A."/>
            <person name="Kalinowski J."/>
            <person name="Ruckert C."/>
        </authorList>
    </citation>
    <scope>NUCLEOTIDE SEQUENCE</scope>
    <source>
        <strain evidence="7">KCTC 42590</strain>
    </source>
</reference>
<keyword evidence="8" id="KW-1185">Reference proteome</keyword>
<evidence type="ECO:0000256" key="1">
    <source>
        <dbReference type="ARBA" id="ARBA00004127"/>
    </source>
</evidence>
<dbReference type="GO" id="GO:0012505">
    <property type="term" value="C:endomembrane system"/>
    <property type="evidence" value="ECO:0007669"/>
    <property type="project" value="UniProtKB-SubCell"/>
</dbReference>
<proteinExistence type="inferred from homology"/>
<comment type="subcellular location">
    <subcellularLocation>
        <location evidence="1">Endomembrane system</location>
        <topology evidence="1">Multi-pass membrane protein</topology>
    </subcellularLocation>
</comment>
<dbReference type="RefSeq" id="WP_191252397.1">
    <property type="nucleotide sequence ID" value="NZ_BNCI01000002.1"/>
</dbReference>
<keyword evidence="4 6" id="KW-1133">Transmembrane helix</keyword>
<dbReference type="PANTHER" id="PTHR31040">
    <property type="entry name" value="NURIM"/>
    <property type="match status" value="1"/>
</dbReference>
<evidence type="ECO:0000256" key="6">
    <source>
        <dbReference type="SAM" id="Phobius"/>
    </source>
</evidence>
<evidence type="ECO:0000256" key="4">
    <source>
        <dbReference type="ARBA" id="ARBA00022989"/>
    </source>
</evidence>
<feature type="transmembrane region" description="Helical" evidence="6">
    <location>
        <begin position="37"/>
        <end position="56"/>
    </location>
</feature>
<feature type="transmembrane region" description="Helical" evidence="6">
    <location>
        <begin position="77"/>
        <end position="94"/>
    </location>
</feature>
<dbReference type="InterPro" id="IPR033580">
    <property type="entry name" value="Nurim-like"/>
</dbReference>
<dbReference type="AlphaFoldDB" id="A0A919AV81"/>
<sequence>MYLVLFIGGSFLAEWIPLLSQLKTIDSGGHSLAFSSLNPAISNILLLVTFGLQHSIMARPGFKEKLTKFIPASSERSIFVLITCLLLIWLYVAWQPMPHVIWDAENLALKLGLTALFLMGAGIVLWSTFMINHWELFGLSQAIRAYRGLPAAPAKLVEPALYKVSRHPLYLGILLVMWATPFMTTGHLILSAVWTAYLFIGIGYEERDLLAHFGDAYRDYMKRVPQLLPFGIRRDGH</sequence>
<gene>
    <name evidence="7" type="ORF">GCM10017044_19370</name>
</gene>
<dbReference type="Pfam" id="PF04191">
    <property type="entry name" value="PEMT"/>
    <property type="match status" value="1"/>
</dbReference>
<dbReference type="Gene3D" id="1.20.120.1630">
    <property type="match status" value="1"/>
</dbReference>
<protein>
    <submittedName>
        <fullName evidence="7">Membrane protein</fullName>
    </submittedName>
</protein>
<evidence type="ECO:0000256" key="2">
    <source>
        <dbReference type="ARBA" id="ARBA00010631"/>
    </source>
</evidence>
<dbReference type="Proteomes" id="UP000630923">
    <property type="component" value="Unassembled WGS sequence"/>
</dbReference>
<accession>A0A919AV81</accession>
<dbReference type="EMBL" id="BNCI01000002">
    <property type="protein sequence ID" value="GHF24786.1"/>
    <property type="molecule type" value="Genomic_DNA"/>
</dbReference>
<keyword evidence="5 6" id="KW-0472">Membrane</keyword>
<evidence type="ECO:0000313" key="7">
    <source>
        <dbReference type="EMBL" id="GHF24786.1"/>
    </source>
</evidence>
<evidence type="ECO:0000313" key="8">
    <source>
        <dbReference type="Proteomes" id="UP000630923"/>
    </source>
</evidence>
<reference evidence="7" key="2">
    <citation type="submission" date="2020-09" db="EMBL/GenBank/DDBJ databases">
        <authorList>
            <person name="Sun Q."/>
            <person name="Kim S."/>
        </authorList>
    </citation>
    <scope>NUCLEOTIDE SEQUENCE</scope>
    <source>
        <strain evidence="7">KCTC 42590</strain>
    </source>
</reference>
<keyword evidence="3 6" id="KW-0812">Transmembrane</keyword>
<organism evidence="7 8">
    <name type="scientific">Kordiimonas sediminis</name>
    <dbReference type="NCBI Taxonomy" id="1735581"/>
    <lineage>
        <taxon>Bacteria</taxon>
        <taxon>Pseudomonadati</taxon>
        <taxon>Pseudomonadota</taxon>
        <taxon>Alphaproteobacteria</taxon>
        <taxon>Kordiimonadales</taxon>
        <taxon>Kordiimonadaceae</taxon>
        <taxon>Kordiimonas</taxon>
    </lineage>
</organism>
<dbReference type="PANTHER" id="PTHR31040:SF1">
    <property type="entry name" value="NURIM"/>
    <property type="match status" value="1"/>
</dbReference>
<name>A0A919AV81_9PROT</name>
<evidence type="ECO:0000256" key="3">
    <source>
        <dbReference type="ARBA" id="ARBA00022692"/>
    </source>
</evidence>
<comment type="similarity">
    <text evidence="2">Belongs to the nurim family.</text>
</comment>
<comment type="caution">
    <text evidence="7">The sequence shown here is derived from an EMBL/GenBank/DDBJ whole genome shotgun (WGS) entry which is preliminary data.</text>
</comment>
<evidence type="ECO:0000256" key="5">
    <source>
        <dbReference type="ARBA" id="ARBA00023136"/>
    </source>
</evidence>
<feature type="transmembrane region" description="Helical" evidence="6">
    <location>
        <begin position="114"/>
        <end position="134"/>
    </location>
</feature>
<feature type="transmembrane region" description="Helical" evidence="6">
    <location>
        <begin position="169"/>
        <end position="200"/>
    </location>
</feature>
<dbReference type="InterPro" id="IPR007318">
    <property type="entry name" value="Phopholipid_MeTrfase"/>
</dbReference>